<proteinExistence type="inferred from homology"/>
<dbReference type="SMART" id="SM00822">
    <property type="entry name" value="PKS_KR"/>
    <property type="match status" value="1"/>
</dbReference>
<comment type="similarity">
    <text evidence="1">Belongs to the short-chain dehydrogenases/reductases (SDR) family.</text>
</comment>
<dbReference type="InterPro" id="IPR057326">
    <property type="entry name" value="KR_dom"/>
</dbReference>
<dbReference type="PRINTS" id="PR00080">
    <property type="entry name" value="SDRFAMILY"/>
</dbReference>
<dbReference type="InterPro" id="IPR002347">
    <property type="entry name" value="SDR_fam"/>
</dbReference>
<evidence type="ECO:0000313" key="3">
    <source>
        <dbReference type="EMBL" id="HEN17051.1"/>
    </source>
</evidence>
<dbReference type="PANTHER" id="PTHR42879">
    <property type="entry name" value="3-OXOACYL-(ACYL-CARRIER-PROTEIN) REDUCTASE"/>
    <property type="match status" value="1"/>
</dbReference>
<dbReference type="NCBIfam" id="NF009466">
    <property type="entry name" value="PRK12826.1-2"/>
    <property type="match status" value="1"/>
</dbReference>
<evidence type="ECO:0000259" key="2">
    <source>
        <dbReference type="SMART" id="SM00822"/>
    </source>
</evidence>
<sequence>MTTSSRFDLTGRVALVTGGSKGLGKAMARGFAEAGANIVLCSRHAAELDAAAAEIAAGTKAQVKTFVADLADRSQAEQLARDAARAFGRIDILVNNAGSNIPEPTDQIRDENWDRILELNLNSCMALSRALVPGMKERRWGRIIHISSVMGLMSKAGRGAYSATKAALIGLARAQALDLGPYGITVNCIAPGPFLTDLPASVLSPAEQQQFAEQTALGRWANPDELAGPALLLASDAGSYITGATLLVDGGMLCK</sequence>
<dbReference type="AlphaFoldDB" id="A0A7C2NZE9"/>
<protein>
    <submittedName>
        <fullName evidence="3">SDR family oxidoreductase</fullName>
    </submittedName>
</protein>
<dbReference type="PRINTS" id="PR00081">
    <property type="entry name" value="GDHRDH"/>
</dbReference>
<dbReference type="PROSITE" id="PS00061">
    <property type="entry name" value="ADH_SHORT"/>
    <property type="match status" value="1"/>
</dbReference>
<dbReference type="PANTHER" id="PTHR42879:SF2">
    <property type="entry name" value="3-OXOACYL-[ACYL-CARRIER-PROTEIN] REDUCTASE FABG"/>
    <property type="match status" value="1"/>
</dbReference>
<dbReference type="InterPro" id="IPR050259">
    <property type="entry name" value="SDR"/>
</dbReference>
<dbReference type="GO" id="GO:0032787">
    <property type="term" value="P:monocarboxylic acid metabolic process"/>
    <property type="evidence" value="ECO:0007669"/>
    <property type="project" value="UniProtKB-ARBA"/>
</dbReference>
<dbReference type="InterPro" id="IPR036291">
    <property type="entry name" value="NAD(P)-bd_dom_sf"/>
</dbReference>
<dbReference type="NCBIfam" id="NF005559">
    <property type="entry name" value="PRK07231.1"/>
    <property type="match status" value="1"/>
</dbReference>
<feature type="domain" description="Ketoreductase" evidence="2">
    <location>
        <begin position="12"/>
        <end position="192"/>
    </location>
</feature>
<reference evidence="3" key="1">
    <citation type="journal article" date="2020" name="mSystems">
        <title>Genome- and Community-Level Interaction Insights into Carbon Utilization and Element Cycling Functions of Hydrothermarchaeota in Hydrothermal Sediment.</title>
        <authorList>
            <person name="Zhou Z."/>
            <person name="Liu Y."/>
            <person name="Xu W."/>
            <person name="Pan J."/>
            <person name="Luo Z.H."/>
            <person name="Li M."/>
        </authorList>
    </citation>
    <scope>NUCLEOTIDE SEQUENCE [LARGE SCALE GENOMIC DNA]</scope>
    <source>
        <strain evidence="3">SpSt-339</strain>
    </source>
</reference>
<dbReference type="SUPFAM" id="SSF51735">
    <property type="entry name" value="NAD(P)-binding Rossmann-fold domains"/>
    <property type="match status" value="1"/>
</dbReference>
<accession>A0A7C2NZE9</accession>
<dbReference type="Gene3D" id="3.40.50.720">
    <property type="entry name" value="NAD(P)-binding Rossmann-like Domain"/>
    <property type="match status" value="1"/>
</dbReference>
<name>A0A7C2NZE9_9PLAN</name>
<organism evidence="3">
    <name type="scientific">Schlesneria paludicola</name>
    <dbReference type="NCBI Taxonomy" id="360056"/>
    <lineage>
        <taxon>Bacteria</taxon>
        <taxon>Pseudomonadati</taxon>
        <taxon>Planctomycetota</taxon>
        <taxon>Planctomycetia</taxon>
        <taxon>Planctomycetales</taxon>
        <taxon>Planctomycetaceae</taxon>
        <taxon>Schlesneria</taxon>
    </lineage>
</organism>
<gene>
    <name evidence="3" type="ORF">ENQ76_16455</name>
</gene>
<dbReference type="InterPro" id="IPR020904">
    <property type="entry name" value="Sc_DH/Rdtase_CS"/>
</dbReference>
<dbReference type="CDD" id="cd05233">
    <property type="entry name" value="SDR_c"/>
    <property type="match status" value="1"/>
</dbReference>
<evidence type="ECO:0000256" key="1">
    <source>
        <dbReference type="ARBA" id="ARBA00006484"/>
    </source>
</evidence>
<dbReference type="FunFam" id="3.40.50.720:FF:000084">
    <property type="entry name" value="Short-chain dehydrogenase reductase"/>
    <property type="match status" value="1"/>
</dbReference>
<dbReference type="EMBL" id="DSOK01000452">
    <property type="protein sequence ID" value="HEN17051.1"/>
    <property type="molecule type" value="Genomic_DNA"/>
</dbReference>
<comment type="caution">
    <text evidence="3">The sequence shown here is derived from an EMBL/GenBank/DDBJ whole genome shotgun (WGS) entry which is preliminary data.</text>
</comment>
<dbReference type="Pfam" id="PF13561">
    <property type="entry name" value="adh_short_C2"/>
    <property type="match status" value="1"/>
</dbReference>